<dbReference type="InterPro" id="IPR003594">
    <property type="entry name" value="HATPase_dom"/>
</dbReference>
<organism evidence="9 10">
    <name type="scientific">Roseospira goensis</name>
    <dbReference type="NCBI Taxonomy" id="391922"/>
    <lineage>
        <taxon>Bacteria</taxon>
        <taxon>Pseudomonadati</taxon>
        <taxon>Pseudomonadota</taxon>
        <taxon>Alphaproteobacteria</taxon>
        <taxon>Rhodospirillales</taxon>
        <taxon>Rhodospirillaceae</taxon>
        <taxon>Roseospira</taxon>
    </lineage>
</organism>
<keyword evidence="7" id="KW-1133">Transmembrane helix</keyword>
<dbReference type="RefSeq" id="WP_184435472.1">
    <property type="nucleotide sequence ID" value="NZ_JACIGI010000017.1"/>
</dbReference>
<keyword evidence="3" id="KW-0597">Phosphoprotein</keyword>
<evidence type="ECO:0000256" key="1">
    <source>
        <dbReference type="ARBA" id="ARBA00000085"/>
    </source>
</evidence>
<dbReference type="CDD" id="cd00082">
    <property type="entry name" value="HisKA"/>
    <property type="match status" value="1"/>
</dbReference>
<dbReference type="InterPro" id="IPR050736">
    <property type="entry name" value="Sensor_HK_Regulatory"/>
</dbReference>
<accession>A0A7W6S1A1</accession>
<evidence type="ECO:0000256" key="7">
    <source>
        <dbReference type="SAM" id="Phobius"/>
    </source>
</evidence>
<dbReference type="PROSITE" id="PS50109">
    <property type="entry name" value="HIS_KIN"/>
    <property type="match status" value="1"/>
</dbReference>
<evidence type="ECO:0000256" key="2">
    <source>
        <dbReference type="ARBA" id="ARBA00012438"/>
    </source>
</evidence>
<dbReference type="Pfam" id="PF02518">
    <property type="entry name" value="HATPase_c"/>
    <property type="match status" value="1"/>
</dbReference>
<keyword evidence="7" id="KW-0812">Transmembrane</keyword>
<name>A0A7W6S1A1_9PROT</name>
<feature type="transmembrane region" description="Helical" evidence="7">
    <location>
        <begin position="7"/>
        <end position="33"/>
    </location>
</feature>
<evidence type="ECO:0000313" key="10">
    <source>
        <dbReference type="Proteomes" id="UP000555728"/>
    </source>
</evidence>
<evidence type="ECO:0000256" key="5">
    <source>
        <dbReference type="ARBA" id="ARBA00022777"/>
    </source>
</evidence>
<comment type="catalytic activity">
    <reaction evidence="1">
        <text>ATP + protein L-histidine = ADP + protein N-phospho-L-histidine.</text>
        <dbReference type="EC" id="2.7.13.3"/>
    </reaction>
</comment>
<comment type="caution">
    <text evidence="9">The sequence shown here is derived from an EMBL/GenBank/DDBJ whole genome shotgun (WGS) entry which is preliminary data.</text>
</comment>
<proteinExistence type="predicted"/>
<evidence type="ECO:0000256" key="6">
    <source>
        <dbReference type="ARBA" id="ARBA00023012"/>
    </source>
</evidence>
<dbReference type="InterPro" id="IPR003661">
    <property type="entry name" value="HisK_dim/P_dom"/>
</dbReference>
<dbReference type="Gene3D" id="3.30.565.10">
    <property type="entry name" value="Histidine kinase-like ATPase, C-terminal domain"/>
    <property type="match status" value="1"/>
</dbReference>
<dbReference type="PANTHER" id="PTHR43711">
    <property type="entry name" value="TWO-COMPONENT HISTIDINE KINASE"/>
    <property type="match status" value="1"/>
</dbReference>
<evidence type="ECO:0000259" key="8">
    <source>
        <dbReference type="PROSITE" id="PS50109"/>
    </source>
</evidence>
<dbReference type="InterPro" id="IPR005467">
    <property type="entry name" value="His_kinase_dom"/>
</dbReference>
<dbReference type="EC" id="2.7.13.3" evidence="2"/>
<dbReference type="PRINTS" id="PR00344">
    <property type="entry name" value="BCTRLSENSOR"/>
</dbReference>
<dbReference type="AlphaFoldDB" id="A0A7W6S1A1"/>
<dbReference type="FunFam" id="3.30.565.10:FF:000006">
    <property type="entry name" value="Sensor histidine kinase WalK"/>
    <property type="match status" value="1"/>
</dbReference>
<dbReference type="Gene3D" id="1.10.287.130">
    <property type="match status" value="1"/>
</dbReference>
<dbReference type="InterPro" id="IPR004358">
    <property type="entry name" value="Sig_transdc_His_kin-like_C"/>
</dbReference>
<dbReference type="SUPFAM" id="SSF55874">
    <property type="entry name" value="ATPase domain of HSP90 chaperone/DNA topoisomerase II/histidine kinase"/>
    <property type="match status" value="1"/>
</dbReference>
<evidence type="ECO:0000313" key="9">
    <source>
        <dbReference type="EMBL" id="MBB4286540.1"/>
    </source>
</evidence>
<dbReference type="InterPro" id="IPR036890">
    <property type="entry name" value="HATPase_C_sf"/>
</dbReference>
<keyword evidence="6" id="KW-0902">Two-component regulatory system</keyword>
<dbReference type="GO" id="GO:0000155">
    <property type="term" value="F:phosphorelay sensor kinase activity"/>
    <property type="evidence" value="ECO:0007669"/>
    <property type="project" value="InterPro"/>
</dbReference>
<sequence>MGNSWSIIHLVGGVILGAMVSAGVVVGLLAGAVEGGAAASGAGNGAVPAAVAAAAACLGLVLAIGVWAVRRAVVRPLRRLAADIERRAADPTAPPDRGARPRLREFARLDAAVDSMVEATMAQRAALADQAASQAEALARARDVAEAARVRADAASTARTEFLVSMSHELRTPLNAVLGFSEVLRDELFGPLTEPRYRAYARDIHASGCRLRDLIDKLFDLTLIESGGRPLTPESLEIAREIEACVRRFDDLVTERGMRVHATVAPHLPPLVADRSALRQILNNLLSNAIKFTPPGGIVRMDASWADDRIVISVSDTGIGIAKPFHDLVFSARDRVVNVHTRQLDGTGLGLALVKALMDQHGGTVTLESRLGKGATFTLAFPVRPTVVIWEGREWGATPGAAE</sequence>
<dbReference type="Proteomes" id="UP000555728">
    <property type="component" value="Unassembled WGS sequence"/>
</dbReference>
<dbReference type="EMBL" id="JACIGI010000017">
    <property type="protein sequence ID" value="MBB4286540.1"/>
    <property type="molecule type" value="Genomic_DNA"/>
</dbReference>
<dbReference type="SMART" id="SM00387">
    <property type="entry name" value="HATPase_c"/>
    <property type="match status" value="1"/>
</dbReference>
<evidence type="ECO:0000256" key="3">
    <source>
        <dbReference type="ARBA" id="ARBA00022553"/>
    </source>
</evidence>
<dbReference type="SMART" id="SM00388">
    <property type="entry name" value="HisKA"/>
    <property type="match status" value="1"/>
</dbReference>
<dbReference type="PANTHER" id="PTHR43711:SF26">
    <property type="entry name" value="SENSOR HISTIDINE KINASE RCSC"/>
    <property type="match status" value="1"/>
</dbReference>
<keyword evidence="5 9" id="KW-0418">Kinase</keyword>
<feature type="domain" description="Histidine kinase" evidence="8">
    <location>
        <begin position="165"/>
        <end position="385"/>
    </location>
</feature>
<feature type="transmembrane region" description="Helical" evidence="7">
    <location>
        <begin position="45"/>
        <end position="69"/>
    </location>
</feature>
<protein>
    <recommendedName>
        <fullName evidence="2">histidine kinase</fullName>
        <ecNumber evidence="2">2.7.13.3</ecNumber>
    </recommendedName>
</protein>
<keyword evidence="10" id="KW-1185">Reference proteome</keyword>
<gene>
    <name evidence="9" type="ORF">GGD88_002272</name>
</gene>
<dbReference type="SUPFAM" id="SSF47384">
    <property type="entry name" value="Homodimeric domain of signal transducing histidine kinase"/>
    <property type="match status" value="1"/>
</dbReference>
<evidence type="ECO:0000256" key="4">
    <source>
        <dbReference type="ARBA" id="ARBA00022679"/>
    </source>
</evidence>
<dbReference type="InterPro" id="IPR036097">
    <property type="entry name" value="HisK_dim/P_sf"/>
</dbReference>
<keyword evidence="7" id="KW-0472">Membrane</keyword>
<keyword evidence="4" id="KW-0808">Transferase</keyword>
<reference evidence="9 10" key="1">
    <citation type="submission" date="2020-08" db="EMBL/GenBank/DDBJ databases">
        <title>Genome sequencing of Purple Non-Sulfur Bacteria from various extreme environments.</title>
        <authorList>
            <person name="Mayer M."/>
        </authorList>
    </citation>
    <scope>NUCLEOTIDE SEQUENCE [LARGE SCALE GENOMIC DNA]</scope>
    <source>
        <strain evidence="9 10">JA135</strain>
    </source>
</reference>
<dbReference type="Pfam" id="PF00512">
    <property type="entry name" value="HisKA"/>
    <property type="match status" value="1"/>
</dbReference>